<dbReference type="Gene3D" id="1.10.10.1320">
    <property type="entry name" value="Anti-sigma factor, zinc-finger domain"/>
    <property type="match status" value="1"/>
</dbReference>
<dbReference type="AlphaFoldDB" id="A0A4Q0T7R2"/>
<dbReference type="Proteomes" id="UP000289437">
    <property type="component" value="Unassembled WGS sequence"/>
</dbReference>
<gene>
    <name evidence="1" type="ORF">GRAN_1046</name>
</gene>
<dbReference type="EMBL" id="RDSM01000001">
    <property type="protein sequence ID" value="RXH57736.1"/>
    <property type="molecule type" value="Genomic_DNA"/>
</dbReference>
<dbReference type="InterPro" id="IPR011989">
    <property type="entry name" value="ARM-like"/>
</dbReference>
<reference evidence="2" key="2">
    <citation type="submission" date="2019-02" db="EMBL/GenBank/DDBJ databases">
        <title>Granulicella sibirica sp. nov., a psychrotolerant acidobacterium isolated from an organic soil layer in forested tundra, West Siberia.</title>
        <authorList>
            <person name="Oshkin I.Y."/>
            <person name="Kulichevskaya I.S."/>
            <person name="Rijpstra W.I.C."/>
            <person name="Sinninghe Damste J.S."/>
            <person name="Rakitin A.L."/>
            <person name="Ravin N.V."/>
            <person name="Dedysh S.N."/>
        </authorList>
    </citation>
    <scope>NUCLEOTIDE SEQUENCE [LARGE SCALE GENOMIC DNA]</scope>
    <source>
        <strain evidence="2">AF10</strain>
    </source>
</reference>
<organism evidence="1 2">
    <name type="scientific">Granulicella sibirica</name>
    <dbReference type="NCBI Taxonomy" id="2479048"/>
    <lineage>
        <taxon>Bacteria</taxon>
        <taxon>Pseudomonadati</taxon>
        <taxon>Acidobacteriota</taxon>
        <taxon>Terriglobia</taxon>
        <taxon>Terriglobales</taxon>
        <taxon>Acidobacteriaceae</taxon>
        <taxon>Granulicella</taxon>
    </lineage>
</organism>
<accession>A0A4Q0T7R2</accession>
<sequence length="311" mass="34290">MVLASYGELPDDQAIVLERHLQDCATCRQELAEVQGMFSTLETRPVVELNPNFLAQSRMRLDEALDQIPSHSFFARLRTNFFRWVGNVQSAPALATLLLGFGFLAGNYVHRYQDEHTPKPQPPIVLTNATEGAIANVSGIVRTANPDVVQVLYNRVVPESMEGSLNDPQIRELLLMGTRAAAANGVRTDSVSYLANECRSAHGCKGDSDGKDVRSALMVSLRYDKNSGVRMKALDGLEPYVEQDRHVRDAVLDALLHDTNPQVRTEAIGLLQPVQADSSVRQVLRTVSTSDDNPYIRTASFQALQGMDALQ</sequence>
<dbReference type="Pfam" id="PF13646">
    <property type="entry name" value="HEAT_2"/>
    <property type="match status" value="1"/>
</dbReference>
<dbReference type="InterPro" id="IPR041916">
    <property type="entry name" value="Anti_sigma_zinc_sf"/>
</dbReference>
<dbReference type="Gene3D" id="1.25.10.10">
    <property type="entry name" value="Leucine-rich Repeat Variant"/>
    <property type="match status" value="1"/>
</dbReference>
<proteinExistence type="predicted"/>
<protein>
    <recommendedName>
        <fullName evidence="3">Zinc-finger domain-containing protein</fullName>
    </recommendedName>
</protein>
<evidence type="ECO:0000313" key="2">
    <source>
        <dbReference type="Proteomes" id="UP000289437"/>
    </source>
</evidence>
<evidence type="ECO:0008006" key="3">
    <source>
        <dbReference type="Google" id="ProtNLM"/>
    </source>
</evidence>
<name>A0A4Q0T7R2_9BACT</name>
<evidence type="ECO:0000313" key="1">
    <source>
        <dbReference type="EMBL" id="RXH57736.1"/>
    </source>
</evidence>
<dbReference type="SUPFAM" id="SSF48371">
    <property type="entry name" value="ARM repeat"/>
    <property type="match status" value="1"/>
</dbReference>
<dbReference type="InterPro" id="IPR016024">
    <property type="entry name" value="ARM-type_fold"/>
</dbReference>
<comment type="caution">
    <text evidence="1">The sequence shown here is derived from an EMBL/GenBank/DDBJ whole genome shotgun (WGS) entry which is preliminary data.</text>
</comment>
<reference evidence="1 2" key="1">
    <citation type="submission" date="2018-11" db="EMBL/GenBank/DDBJ databases">
        <authorList>
            <person name="Mardanov A.V."/>
            <person name="Ravin N.V."/>
            <person name="Dedysh S.N."/>
        </authorList>
    </citation>
    <scope>NUCLEOTIDE SEQUENCE [LARGE SCALE GENOMIC DNA]</scope>
    <source>
        <strain evidence="1 2">AF10</strain>
    </source>
</reference>
<keyword evidence="2" id="KW-1185">Reference proteome</keyword>